<accession>A0AAV4PV75</accession>
<evidence type="ECO:0000313" key="3">
    <source>
        <dbReference type="Proteomes" id="UP001054945"/>
    </source>
</evidence>
<dbReference type="AlphaFoldDB" id="A0AAV4PV75"/>
<dbReference type="EMBL" id="BPLR01005098">
    <property type="protein sequence ID" value="GIX99776.1"/>
    <property type="molecule type" value="Genomic_DNA"/>
</dbReference>
<keyword evidence="3" id="KW-1185">Reference proteome</keyword>
<feature type="compositionally biased region" description="Basic residues" evidence="1">
    <location>
        <begin position="9"/>
        <end position="27"/>
    </location>
</feature>
<feature type="region of interest" description="Disordered" evidence="1">
    <location>
        <begin position="1"/>
        <end position="32"/>
    </location>
</feature>
<evidence type="ECO:0008006" key="4">
    <source>
        <dbReference type="Google" id="ProtNLM"/>
    </source>
</evidence>
<gene>
    <name evidence="2" type="ORF">CEXT_371601</name>
</gene>
<feature type="region of interest" description="Disordered" evidence="1">
    <location>
        <begin position="92"/>
        <end position="113"/>
    </location>
</feature>
<protein>
    <recommendedName>
        <fullName evidence="4">C2H2-type domain-containing protein</fullName>
    </recommendedName>
</protein>
<organism evidence="2 3">
    <name type="scientific">Caerostris extrusa</name>
    <name type="common">Bark spider</name>
    <name type="synonym">Caerostris bankana</name>
    <dbReference type="NCBI Taxonomy" id="172846"/>
    <lineage>
        <taxon>Eukaryota</taxon>
        <taxon>Metazoa</taxon>
        <taxon>Ecdysozoa</taxon>
        <taxon>Arthropoda</taxon>
        <taxon>Chelicerata</taxon>
        <taxon>Arachnida</taxon>
        <taxon>Araneae</taxon>
        <taxon>Araneomorphae</taxon>
        <taxon>Entelegynae</taxon>
        <taxon>Araneoidea</taxon>
        <taxon>Araneidae</taxon>
        <taxon>Caerostris</taxon>
    </lineage>
</organism>
<evidence type="ECO:0000313" key="2">
    <source>
        <dbReference type="EMBL" id="GIX99776.1"/>
    </source>
</evidence>
<comment type="caution">
    <text evidence="2">The sequence shown here is derived from an EMBL/GenBank/DDBJ whole genome shotgun (WGS) entry which is preliminary data.</text>
</comment>
<sequence length="113" mass="13225">MQSIIQNIKPKRLPHHFTRHHSPRRNPQHTQLRANSHYFNLTPGPPPTPVPCCLCKSIIQNIKPKRLPHHFTRHPSPRRNPQHTKIRAKSFYFNLTPGPPPTAIPERPRDIRV</sequence>
<dbReference type="Proteomes" id="UP001054945">
    <property type="component" value="Unassembled WGS sequence"/>
</dbReference>
<name>A0AAV4PV75_CAEEX</name>
<evidence type="ECO:0000256" key="1">
    <source>
        <dbReference type="SAM" id="MobiDB-lite"/>
    </source>
</evidence>
<reference evidence="2 3" key="1">
    <citation type="submission" date="2021-06" db="EMBL/GenBank/DDBJ databases">
        <title>Caerostris extrusa draft genome.</title>
        <authorList>
            <person name="Kono N."/>
            <person name="Arakawa K."/>
        </authorList>
    </citation>
    <scope>NUCLEOTIDE SEQUENCE [LARGE SCALE GENOMIC DNA]</scope>
</reference>
<proteinExistence type="predicted"/>